<name>A0A1G6HPS2_9BACI</name>
<dbReference type="EMBL" id="FMYM01000004">
    <property type="protein sequence ID" value="SDB95496.1"/>
    <property type="molecule type" value="Genomic_DNA"/>
</dbReference>
<protein>
    <submittedName>
        <fullName evidence="1">Uncharacterized protein</fullName>
    </submittedName>
</protein>
<evidence type="ECO:0000313" key="1">
    <source>
        <dbReference type="EMBL" id="SDB95496.1"/>
    </source>
</evidence>
<dbReference type="RefSeq" id="WP_281241403.1">
    <property type="nucleotide sequence ID" value="NZ_FMYM01000004.1"/>
</dbReference>
<keyword evidence="2" id="KW-1185">Reference proteome</keyword>
<accession>A0A1G6HPS2</accession>
<proteinExistence type="predicted"/>
<sequence length="44" mass="5411">MRDDTQRFAFEFCYIPPDKKAKVIAIEDLRFEKMRKEYLNGRLK</sequence>
<dbReference type="AlphaFoldDB" id="A0A1G6HPS2"/>
<reference evidence="2" key="1">
    <citation type="submission" date="2016-09" db="EMBL/GenBank/DDBJ databases">
        <authorList>
            <person name="Varghese N."/>
            <person name="Submissions S."/>
        </authorList>
    </citation>
    <scope>NUCLEOTIDE SEQUENCE [LARGE SCALE GENOMIC DNA]</scope>
    <source>
        <strain evidence="2">25nlg</strain>
    </source>
</reference>
<dbReference type="Proteomes" id="UP000242662">
    <property type="component" value="Unassembled WGS sequence"/>
</dbReference>
<gene>
    <name evidence="1" type="ORF">SAMN05421737_10481</name>
</gene>
<evidence type="ECO:0000313" key="2">
    <source>
        <dbReference type="Proteomes" id="UP000242662"/>
    </source>
</evidence>
<organism evidence="1 2">
    <name type="scientific">Shouchella lonarensis</name>
    <dbReference type="NCBI Taxonomy" id="1464122"/>
    <lineage>
        <taxon>Bacteria</taxon>
        <taxon>Bacillati</taxon>
        <taxon>Bacillota</taxon>
        <taxon>Bacilli</taxon>
        <taxon>Bacillales</taxon>
        <taxon>Bacillaceae</taxon>
        <taxon>Shouchella</taxon>
    </lineage>
</organism>